<dbReference type="GO" id="GO:0005886">
    <property type="term" value="C:plasma membrane"/>
    <property type="evidence" value="ECO:0007669"/>
    <property type="project" value="TreeGrafter"/>
</dbReference>
<sequence>MLCESLSTAWWSLLLRGILALLFGCLTLAAPGISLIALTVWFAVFVLIDGVFLIAGAFAGRKENEHWWLMLLEGLCGAAFGLLALRVPGITTLVLLMYIAAFAIITGVLRIVMAIRLRKEIEGEWWLALSGLAGVLFGVLMMTMPGAGALAMMVYIGVWALFVGFALIFLAFRVRRIGRAGGAWRGGQPLPAH</sequence>
<evidence type="ECO:0000256" key="1">
    <source>
        <dbReference type="SAM" id="Phobius"/>
    </source>
</evidence>
<feature type="transmembrane region" description="Helical" evidence="1">
    <location>
        <begin position="125"/>
        <end position="144"/>
    </location>
</feature>
<proteinExistence type="predicted"/>
<feature type="transmembrane region" description="Helical" evidence="1">
    <location>
        <begin position="67"/>
        <end position="87"/>
    </location>
</feature>
<dbReference type="RefSeq" id="WP_096327699.1">
    <property type="nucleotide sequence ID" value="NZ_FOMX01000024.1"/>
</dbReference>
<name>A0A1I2EXG5_9BACT</name>
<feature type="transmembrane region" description="Helical" evidence="1">
    <location>
        <begin position="93"/>
        <end position="113"/>
    </location>
</feature>
<keyword evidence="3" id="KW-1185">Reference proteome</keyword>
<accession>A0A1I2EXG5</accession>
<keyword evidence="1" id="KW-1133">Transmembrane helix</keyword>
<evidence type="ECO:0000313" key="3">
    <source>
        <dbReference type="Proteomes" id="UP000199400"/>
    </source>
</evidence>
<dbReference type="STRING" id="54.SAMN02745121_06287"/>
<dbReference type="Pfam" id="PF03729">
    <property type="entry name" value="DUF308"/>
    <property type="match status" value="1"/>
</dbReference>
<keyword evidence="1" id="KW-0812">Transmembrane</keyword>
<dbReference type="InterPro" id="IPR052712">
    <property type="entry name" value="Acid_resist_chaperone_HdeD"/>
</dbReference>
<dbReference type="OrthoDB" id="5511623at2"/>
<dbReference type="Proteomes" id="UP000199400">
    <property type="component" value="Unassembled WGS sequence"/>
</dbReference>
<dbReference type="AlphaFoldDB" id="A0A1I2EXG5"/>
<organism evidence="2 3">
    <name type="scientific">Nannocystis exedens</name>
    <dbReference type="NCBI Taxonomy" id="54"/>
    <lineage>
        <taxon>Bacteria</taxon>
        <taxon>Pseudomonadati</taxon>
        <taxon>Myxococcota</taxon>
        <taxon>Polyangia</taxon>
        <taxon>Nannocystales</taxon>
        <taxon>Nannocystaceae</taxon>
        <taxon>Nannocystis</taxon>
    </lineage>
</organism>
<feature type="transmembrane region" description="Helical" evidence="1">
    <location>
        <begin position="150"/>
        <end position="172"/>
    </location>
</feature>
<dbReference type="EMBL" id="FOMX01000024">
    <property type="protein sequence ID" value="SFE97146.1"/>
    <property type="molecule type" value="Genomic_DNA"/>
</dbReference>
<dbReference type="PANTHER" id="PTHR34989:SF1">
    <property type="entry name" value="PROTEIN HDED"/>
    <property type="match status" value="1"/>
</dbReference>
<reference evidence="3" key="1">
    <citation type="submission" date="2016-10" db="EMBL/GenBank/DDBJ databases">
        <authorList>
            <person name="Varghese N."/>
            <person name="Submissions S."/>
        </authorList>
    </citation>
    <scope>NUCLEOTIDE SEQUENCE [LARGE SCALE GENOMIC DNA]</scope>
    <source>
        <strain evidence="3">ATCC 25963</strain>
    </source>
</reference>
<dbReference type="PANTHER" id="PTHR34989">
    <property type="entry name" value="PROTEIN HDED"/>
    <property type="match status" value="1"/>
</dbReference>
<protein>
    <submittedName>
        <fullName evidence="2">Uncharacterized membrane protein HdeD, DUF308 family</fullName>
    </submittedName>
</protein>
<feature type="transmembrane region" description="Helical" evidence="1">
    <location>
        <begin position="39"/>
        <end position="60"/>
    </location>
</feature>
<gene>
    <name evidence="2" type="ORF">SAMN02745121_06287</name>
</gene>
<evidence type="ECO:0000313" key="2">
    <source>
        <dbReference type="EMBL" id="SFE97146.1"/>
    </source>
</evidence>
<dbReference type="InterPro" id="IPR005325">
    <property type="entry name" value="DUF308_memb"/>
</dbReference>
<keyword evidence="1" id="KW-0472">Membrane</keyword>